<dbReference type="Gene3D" id="2.60.120.1440">
    <property type="match status" value="1"/>
</dbReference>
<dbReference type="GO" id="GO:0016989">
    <property type="term" value="F:sigma factor antagonist activity"/>
    <property type="evidence" value="ECO:0007669"/>
    <property type="project" value="TreeGrafter"/>
</dbReference>
<dbReference type="Pfam" id="PF04773">
    <property type="entry name" value="FecR"/>
    <property type="match status" value="1"/>
</dbReference>
<keyword evidence="1" id="KW-0812">Transmembrane</keyword>
<dbReference type="RefSeq" id="WP_124316338.1">
    <property type="nucleotide sequence ID" value="NZ_AP028155.1"/>
</dbReference>
<feature type="transmembrane region" description="Helical" evidence="1">
    <location>
        <begin position="77"/>
        <end position="97"/>
    </location>
</feature>
<keyword evidence="1" id="KW-1133">Transmembrane helix</keyword>
<evidence type="ECO:0000256" key="1">
    <source>
        <dbReference type="SAM" id="Phobius"/>
    </source>
</evidence>
<dbReference type="FunFam" id="2.60.120.1440:FF:000001">
    <property type="entry name" value="Putative anti-sigma factor"/>
    <property type="match status" value="1"/>
</dbReference>
<dbReference type="Gene3D" id="3.55.50.30">
    <property type="match status" value="1"/>
</dbReference>
<sequence length="387" mass="44372">MSTKDEKDWLRAILEGKVKPGDAEWERIWKEEDFTGVRRVLREVGMRKKDELVADREKMWRIVKQYRGEGRNRRRVVAWRWVAAVMLPLLLGGILWINSREKKDVLVAGVVPEIEAGTPRAVLLMEQGERIDLSLLAGDTILNKGDVRIRLDSSKSVTYERMAGTPAKIEYNTIIVPRKGEYQLILADGSKVYLNSESRLRFPTRFEGKERRVYLEGEGYFEVAKDTTKPFIVEAKEVDVRVLGTSFNVSAYVSEQAVRTTLVSGKVRVGDRLTGKGEVILPGQQAEWKDGAFKTKEVDTSIYTAWIDGKFYFEGATLEEITVQLERWYDIDFFFTSEKVKRFAFAGVINKEYSANKIFSIIEKTTRVRFSVNGRVVTVSEVNNKQE</sequence>
<reference evidence="4 5" key="1">
    <citation type="submission" date="2020-08" db="EMBL/GenBank/DDBJ databases">
        <title>Genomic Encyclopedia of Type Strains, Phase IV (KMG-IV): sequencing the most valuable type-strain genomes for metagenomic binning, comparative biology and taxonomic classification.</title>
        <authorList>
            <person name="Goeker M."/>
        </authorList>
    </citation>
    <scope>NUCLEOTIDE SEQUENCE [LARGE SCALE GENOMIC DNA]</scope>
    <source>
        <strain evidence="4 5">DSM 105721</strain>
    </source>
</reference>
<protein>
    <recommendedName>
        <fullName evidence="6">DUF4974 domain-containing protein</fullName>
    </recommendedName>
</protein>
<gene>
    <name evidence="4" type="ORF">GGR14_003239</name>
</gene>
<dbReference type="PANTHER" id="PTHR30273:SF2">
    <property type="entry name" value="PROTEIN FECR"/>
    <property type="match status" value="1"/>
</dbReference>
<keyword evidence="5" id="KW-1185">Reference proteome</keyword>
<dbReference type="AlphaFoldDB" id="A0A7W6N038"/>
<evidence type="ECO:0000259" key="3">
    <source>
        <dbReference type="Pfam" id="PF16344"/>
    </source>
</evidence>
<dbReference type="PANTHER" id="PTHR30273">
    <property type="entry name" value="PERIPLASMIC SIGNAL SENSOR AND SIGMA FACTOR ACTIVATOR FECR-RELATED"/>
    <property type="match status" value="1"/>
</dbReference>
<dbReference type="InterPro" id="IPR012373">
    <property type="entry name" value="Ferrdict_sens_TM"/>
</dbReference>
<dbReference type="Pfam" id="PF16344">
    <property type="entry name" value="FecR_C"/>
    <property type="match status" value="1"/>
</dbReference>
<dbReference type="InterPro" id="IPR032508">
    <property type="entry name" value="FecR_C"/>
</dbReference>
<dbReference type="GeneID" id="93103192"/>
<keyword evidence="1" id="KW-0472">Membrane</keyword>
<evidence type="ECO:0008006" key="6">
    <source>
        <dbReference type="Google" id="ProtNLM"/>
    </source>
</evidence>
<dbReference type="Proteomes" id="UP000546007">
    <property type="component" value="Unassembled WGS sequence"/>
</dbReference>
<name>A0A7W6N038_9BACT</name>
<feature type="domain" description="FecR protein" evidence="2">
    <location>
        <begin position="174"/>
        <end position="268"/>
    </location>
</feature>
<evidence type="ECO:0000313" key="5">
    <source>
        <dbReference type="Proteomes" id="UP000546007"/>
    </source>
</evidence>
<dbReference type="EMBL" id="JACIES010000010">
    <property type="protein sequence ID" value="MBB4027427.1"/>
    <property type="molecule type" value="Genomic_DNA"/>
</dbReference>
<dbReference type="InterPro" id="IPR006860">
    <property type="entry name" value="FecR"/>
</dbReference>
<proteinExistence type="predicted"/>
<evidence type="ECO:0000259" key="2">
    <source>
        <dbReference type="Pfam" id="PF04773"/>
    </source>
</evidence>
<dbReference type="OrthoDB" id="620813at2"/>
<evidence type="ECO:0000313" key="4">
    <source>
        <dbReference type="EMBL" id="MBB4027427.1"/>
    </source>
</evidence>
<feature type="domain" description="Protein FecR C-terminal" evidence="3">
    <location>
        <begin position="310"/>
        <end position="379"/>
    </location>
</feature>
<accession>A0A7W6N038</accession>
<comment type="caution">
    <text evidence="4">The sequence shown here is derived from an EMBL/GenBank/DDBJ whole genome shotgun (WGS) entry which is preliminary data.</text>
</comment>
<organism evidence="4 5">
    <name type="scientific">Butyricimonas faecihominis</name>
    <dbReference type="NCBI Taxonomy" id="1472416"/>
    <lineage>
        <taxon>Bacteria</taxon>
        <taxon>Pseudomonadati</taxon>
        <taxon>Bacteroidota</taxon>
        <taxon>Bacteroidia</taxon>
        <taxon>Bacteroidales</taxon>
        <taxon>Odoribacteraceae</taxon>
        <taxon>Butyricimonas</taxon>
    </lineage>
</organism>